<comment type="caution">
    <text evidence="1">The sequence shown here is derived from an EMBL/GenBank/DDBJ whole genome shotgun (WGS) entry which is preliminary data.</text>
</comment>
<proteinExistence type="predicted"/>
<dbReference type="AlphaFoldDB" id="A0A8S4QLE8"/>
<sequence length="87" mass="9085">MHRRGFFTVQVRRKTAFSGATVSLKPALNLTICCNAACGAAGPQTVLSEVHKCRAQGPPDGPPRPAPALGPRALLSALAQLHTRAVT</sequence>
<evidence type="ECO:0000313" key="2">
    <source>
        <dbReference type="Proteomes" id="UP000838756"/>
    </source>
</evidence>
<dbReference type="EMBL" id="CAKXAJ010010755">
    <property type="protein sequence ID" value="CAH2211556.1"/>
    <property type="molecule type" value="Genomic_DNA"/>
</dbReference>
<keyword evidence="2" id="KW-1185">Reference proteome</keyword>
<evidence type="ECO:0000313" key="1">
    <source>
        <dbReference type="EMBL" id="CAH2211556.1"/>
    </source>
</evidence>
<accession>A0A8S4QLE8</accession>
<reference evidence="1" key="1">
    <citation type="submission" date="2022-03" db="EMBL/GenBank/DDBJ databases">
        <authorList>
            <person name="Lindestad O."/>
        </authorList>
    </citation>
    <scope>NUCLEOTIDE SEQUENCE</scope>
</reference>
<name>A0A8S4QLE8_9NEOP</name>
<dbReference type="Proteomes" id="UP000838756">
    <property type="component" value="Unassembled WGS sequence"/>
</dbReference>
<protein>
    <submittedName>
        <fullName evidence="1">Jg24380 protein</fullName>
    </submittedName>
</protein>
<gene>
    <name evidence="1" type="primary">jg24380</name>
    <name evidence="1" type="ORF">PAEG_LOCUS3368</name>
</gene>
<organism evidence="1 2">
    <name type="scientific">Pararge aegeria aegeria</name>
    <dbReference type="NCBI Taxonomy" id="348720"/>
    <lineage>
        <taxon>Eukaryota</taxon>
        <taxon>Metazoa</taxon>
        <taxon>Ecdysozoa</taxon>
        <taxon>Arthropoda</taxon>
        <taxon>Hexapoda</taxon>
        <taxon>Insecta</taxon>
        <taxon>Pterygota</taxon>
        <taxon>Neoptera</taxon>
        <taxon>Endopterygota</taxon>
        <taxon>Lepidoptera</taxon>
        <taxon>Glossata</taxon>
        <taxon>Ditrysia</taxon>
        <taxon>Papilionoidea</taxon>
        <taxon>Nymphalidae</taxon>
        <taxon>Satyrinae</taxon>
        <taxon>Satyrini</taxon>
        <taxon>Parargina</taxon>
        <taxon>Pararge</taxon>
    </lineage>
</organism>